<protein>
    <recommendedName>
        <fullName evidence="1 2">Protein ApaG</fullName>
    </recommendedName>
</protein>
<keyword evidence="5" id="KW-1185">Reference proteome</keyword>
<dbReference type="Gene3D" id="2.60.40.1470">
    <property type="entry name" value="ApaG domain"/>
    <property type="match status" value="1"/>
</dbReference>
<dbReference type="InterPro" id="IPR036767">
    <property type="entry name" value="ApaG_sf"/>
</dbReference>
<evidence type="ECO:0000313" key="5">
    <source>
        <dbReference type="Proteomes" id="UP000013232"/>
    </source>
</evidence>
<proteinExistence type="inferred from homology"/>
<accession>N6Z5V0</accession>
<dbReference type="Proteomes" id="UP000013232">
    <property type="component" value="Unassembled WGS sequence"/>
</dbReference>
<dbReference type="PROSITE" id="PS51087">
    <property type="entry name" value="APAG"/>
    <property type="match status" value="1"/>
</dbReference>
<dbReference type="SUPFAM" id="SSF110069">
    <property type="entry name" value="ApaG-like"/>
    <property type="match status" value="1"/>
</dbReference>
<dbReference type="InterPro" id="IPR023065">
    <property type="entry name" value="Uncharacterised_ApaG"/>
</dbReference>
<dbReference type="InterPro" id="IPR007474">
    <property type="entry name" value="ApaG_domain"/>
</dbReference>
<evidence type="ECO:0000256" key="1">
    <source>
        <dbReference type="ARBA" id="ARBA00017693"/>
    </source>
</evidence>
<dbReference type="OrthoDB" id="9795226at2"/>
<dbReference type="InterPro" id="IPR050718">
    <property type="entry name" value="ApaG-like"/>
</dbReference>
<evidence type="ECO:0000256" key="2">
    <source>
        <dbReference type="HAMAP-Rule" id="MF_00791"/>
    </source>
</evidence>
<dbReference type="STRING" id="1123367.GCA_000621305_03454"/>
<evidence type="ECO:0000313" key="4">
    <source>
        <dbReference type="EMBL" id="ENO87574.1"/>
    </source>
</evidence>
<dbReference type="AlphaFoldDB" id="N6Z5V0"/>
<sequence length="131" mass="14216">MSTPDTPLPPYRIEVSAKAEYVAAQSRPEDEHYVFAYHVTIRNAGSQPAQLLSRHWVITDGNGKVQEVHGQGVIGEQPLLAPGESFGYTSGCVMETPVGTMHGSYQMVAGDGHRFDAAIAPFMLAMPHVLH</sequence>
<comment type="caution">
    <text evidence="4">The sequence shown here is derived from an EMBL/GenBank/DDBJ whole genome shotgun (WGS) entry which is preliminary data.</text>
</comment>
<dbReference type="PANTHER" id="PTHR47191">
    <property type="entry name" value="OS05G0170800 PROTEIN"/>
    <property type="match status" value="1"/>
</dbReference>
<feature type="domain" description="ApaG" evidence="3">
    <location>
        <begin position="7"/>
        <end position="131"/>
    </location>
</feature>
<dbReference type="NCBIfam" id="NF003967">
    <property type="entry name" value="PRK05461.1"/>
    <property type="match status" value="1"/>
</dbReference>
<dbReference type="RefSeq" id="WP_004338315.1">
    <property type="nucleotide sequence ID" value="NZ_AMXE01000036.1"/>
</dbReference>
<gene>
    <name evidence="2 4" type="primary">apaG</name>
    <name evidence="4" type="ORF">C666_10715</name>
</gene>
<reference evidence="4 5" key="1">
    <citation type="submission" date="2012-09" db="EMBL/GenBank/DDBJ databases">
        <title>Draft Genome Sequences of 6 Strains from Genus Thauera.</title>
        <authorList>
            <person name="Liu B."/>
            <person name="Shapleigh J.P."/>
            <person name="Frostegard A.H."/>
        </authorList>
    </citation>
    <scope>NUCLEOTIDE SEQUENCE [LARGE SCALE GENOMIC DNA]</scope>
    <source>
        <strain evidence="5">47Lol / DSM 12138</strain>
    </source>
</reference>
<dbReference type="HAMAP" id="MF_00791">
    <property type="entry name" value="ApaG"/>
    <property type="match status" value="1"/>
</dbReference>
<evidence type="ECO:0000259" key="3">
    <source>
        <dbReference type="PROSITE" id="PS51087"/>
    </source>
</evidence>
<dbReference type="PANTHER" id="PTHR47191:SF2">
    <property type="entry name" value="OS05G0170800 PROTEIN"/>
    <property type="match status" value="1"/>
</dbReference>
<organism evidence="4 5">
    <name type="scientific">Thauera linaloolentis (strain DSM 12138 / JCM 21573 / CCUG 41526 / CIP 105981 / IAM 15112 / NBRC 102519 / 47Lol)</name>
    <dbReference type="NCBI Taxonomy" id="1123367"/>
    <lineage>
        <taxon>Bacteria</taxon>
        <taxon>Pseudomonadati</taxon>
        <taxon>Pseudomonadota</taxon>
        <taxon>Betaproteobacteria</taxon>
        <taxon>Rhodocyclales</taxon>
        <taxon>Zoogloeaceae</taxon>
        <taxon>Thauera</taxon>
    </lineage>
</organism>
<dbReference type="eggNOG" id="COG2967">
    <property type="taxonomic scope" value="Bacteria"/>
</dbReference>
<dbReference type="EMBL" id="AMXE01000036">
    <property type="protein sequence ID" value="ENO87574.1"/>
    <property type="molecule type" value="Genomic_DNA"/>
</dbReference>
<dbReference type="Pfam" id="PF04379">
    <property type="entry name" value="DUF525"/>
    <property type="match status" value="1"/>
</dbReference>
<name>N6Z5V0_THAL4</name>